<reference evidence="2" key="1">
    <citation type="submission" date="2011-07" db="EMBL/GenBank/DDBJ databases">
        <authorList>
            <consortium name="Caenorhabditis brenneri Sequencing and Analysis Consortium"/>
            <person name="Wilson R.K."/>
        </authorList>
    </citation>
    <scope>NUCLEOTIDE SEQUENCE [LARGE SCALE GENOMIC DNA]</scope>
    <source>
        <strain evidence="2">PB2801</strain>
    </source>
</reference>
<dbReference type="OrthoDB" id="5899313at2759"/>
<name>G0NXF9_CAEBE</name>
<proteinExistence type="predicted"/>
<keyword evidence="2" id="KW-1185">Reference proteome</keyword>
<gene>
    <name evidence="1" type="ORF">CAEBREN_11000</name>
</gene>
<sequence length="432" mass="48863">MGVHTFSGGTGALGNYVEVKKNDVKKPKVDQAKIVSAIENSTVIADASIPQGMLITPPPWNDALEPVSEVGAFLATGVKLKEPTKLALKALAQKLKQLEVNVNSRYDEMEEGVSSEELFMQLIGDVSILKKFMADVLDQQNKEVVQNFQRVYTENQPLTLAYTLMSILSPNSTSPLAKSFDKMEKSDRDKVIESFQKFVFTLVGDLLLIEAFASGLIKTSDFHDFERLVEVYEDIQDALDEWDEKFNKGAWEDFKKNFPNLVRKLENEKNEKKAVEIRRELEKKCPNHAFYVCVFNKEATVNKDFFYQCADSDQLVEVRNEGNCNAFVYRSQKAKRMAKSEFEKTIDGVLYFYSHKKAFKETMESSLKEGLLPHGQLRTDGLIALVNYEFNPIVHSVNSPTNRSGPGSREVFMMLETPTKKAQTVMLIVGMP</sequence>
<dbReference type="InterPro" id="IPR007767">
    <property type="entry name" value="DUF684"/>
</dbReference>
<dbReference type="AlphaFoldDB" id="G0NXF9"/>
<dbReference type="EMBL" id="GL379971">
    <property type="protein sequence ID" value="EGT39511.1"/>
    <property type="molecule type" value="Genomic_DNA"/>
</dbReference>
<dbReference type="HOGENOM" id="CLU_040461_1_0_1"/>
<organism evidence="2">
    <name type="scientific">Caenorhabditis brenneri</name>
    <name type="common">Nematode worm</name>
    <dbReference type="NCBI Taxonomy" id="135651"/>
    <lineage>
        <taxon>Eukaryota</taxon>
        <taxon>Metazoa</taxon>
        <taxon>Ecdysozoa</taxon>
        <taxon>Nematoda</taxon>
        <taxon>Chromadorea</taxon>
        <taxon>Rhabditida</taxon>
        <taxon>Rhabditina</taxon>
        <taxon>Rhabditomorpha</taxon>
        <taxon>Rhabditoidea</taxon>
        <taxon>Rhabditidae</taxon>
        <taxon>Peloderinae</taxon>
        <taxon>Caenorhabditis</taxon>
    </lineage>
</organism>
<dbReference type="PANTHER" id="PTHR31464">
    <property type="entry name" value="PROTEIN CBG01266"/>
    <property type="match status" value="1"/>
</dbReference>
<dbReference type="Pfam" id="PF05075">
    <property type="entry name" value="DUF684"/>
    <property type="match status" value="1"/>
</dbReference>
<dbReference type="InParanoid" id="G0NXF9"/>
<dbReference type="PANTHER" id="PTHR31464:SF7">
    <property type="entry name" value="DUF4781 DOMAIN-CONTAINING PROTEIN"/>
    <property type="match status" value="1"/>
</dbReference>
<protein>
    <submittedName>
        <fullName evidence="1">Uncharacterized protein</fullName>
    </submittedName>
</protein>
<accession>G0NXF9</accession>
<dbReference type="STRING" id="135651.G0NXF9"/>
<evidence type="ECO:0000313" key="2">
    <source>
        <dbReference type="Proteomes" id="UP000008068"/>
    </source>
</evidence>
<dbReference type="Proteomes" id="UP000008068">
    <property type="component" value="Unassembled WGS sequence"/>
</dbReference>
<evidence type="ECO:0000313" key="1">
    <source>
        <dbReference type="EMBL" id="EGT39511.1"/>
    </source>
</evidence>
<dbReference type="eggNOG" id="ENOG502TJHI">
    <property type="taxonomic scope" value="Eukaryota"/>
</dbReference>